<feature type="transmembrane region" description="Helical" evidence="12">
    <location>
        <begin position="7"/>
        <end position="30"/>
    </location>
</feature>
<evidence type="ECO:0000256" key="12">
    <source>
        <dbReference type="SAM" id="Phobius"/>
    </source>
</evidence>
<dbReference type="InterPro" id="IPR002401">
    <property type="entry name" value="Cyt_P450_E_grp-I"/>
</dbReference>
<keyword evidence="3 10" id="KW-0479">Metal-binding</keyword>
<feature type="domain" description="Zn(2)-C6 fungal-type" evidence="13">
    <location>
        <begin position="488"/>
        <end position="518"/>
    </location>
</feature>
<dbReference type="PRINTS" id="PR00463">
    <property type="entry name" value="EP450I"/>
</dbReference>
<feature type="coiled-coil region" evidence="11">
    <location>
        <begin position="767"/>
        <end position="794"/>
    </location>
</feature>
<keyword evidence="10" id="KW-0349">Heme</keyword>
<keyword evidence="6" id="KW-0805">Transcription regulation</keyword>
<dbReference type="InterPro" id="IPR050121">
    <property type="entry name" value="Cytochrome_P450_monoxygenase"/>
</dbReference>
<dbReference type="InterPro" id="IPR001128">
    <property type="entry name" value="Cyt_P450"/>
</dbReference>
<organism evidence="14 15">
    <name type="scientific">Knufia fluminis</name>
    <dbReference type="NCBI Taxonomy" id="191047"/>
    <lineage>
        <taxon>Eukaryota</taxon>
        <taxon>Fungi</taxon>
        <taxon>Dikarya</taxon>
        <taxon>Ascomycota</taxon>
        <taxon>Pezizomycotina</taxon>
        <taxon>Eurotiomycetes</taxon>
        <taxon>Chaetothyriomycetidae</taxon>
        <taxon>Chaetothyriales</taxon>
        <taxon>Trichomeriaceae</taxon>
        <taxon>Knufia</taxon>
    </lineage>
</organism>
<evidence type="ECO:0000256" key="1">
    <source>
        <dbReference type="ARBA" id="ARBA00001971"/>
    </source>
</evidence>
<keyword evidence="11" id="KW-0175">Coiled coil</keyword>
<dbReference type="GO" id="GO:0003677">
    <property type="term" value="F:DNA binding"/>
    <property type="evidence" value="ECO:0007669"/>
    <property type="project" value="UniProtKB-KW"/>
</dbReference>
<dbReference type="InterPro" id="IPR001138">
    <property type="entry name" value="Zn2Cys6_DnaBD"/>
</dbReference>
<dbReference type="CDD" id="cd00067">
    <property type="entry name" value="GAL4"/>
    <property type="match status" value="1"/>
</dbReference>
<dbReference type="PROSITE" id="PS00086">
    <property type="entry name" value="CYTOCHROME_P450"/>
    <property type="match status" value="1"/>
</dbReference>
<dbReference type="Gene3D" id="1.10.630.10">
    <property type="entry name" value="Cytochrome P450"/>
    <property type="match status" value="1"/>
</dbReference>
<dbReference type="Pfam" id="PF00067">
    <property type="entry name" value="p450"/>
    <property type="match status" value="1"/>
</dbReference>
<keyword evidence="15" id="KW-1185">Reference proteome</keyword>
<evidence type="ECO:0000256" key="6">
    <source>
        <dbReference type="ARBA" id="ARBA00023015"/>
    </source>
</evidence>
<comment type="cofactor">
    <cofactor evidence="1 10">
        <name>heme</name>
        <dbReference type="ChEBI" id="CHEBI:30413"/>
    </cofactor>
</comment>
<keyword evidence="5 10" id="KW-0408">Iron</keyword>
<dbReference type="PROSITE" id="PS00463">
    <property type="entry name" value="ZN2_CY6_FUNGAL_1"/>
    <property type="match status" value="1"/>
</dbReference>
<dbReference type="PROSITE" id="PS50048">
    <property type="entry name" value="ZN2_CY6_FUNGAL_2"/>
    <property type="match status" value="1"/>
</dbReference>
<dbReference type="GO" id="GO:0020037">
    <property type="term" value="F:heme binding"/>
    <property type="evidence" value="ECO:0007669"/>
    <property type="project" value="InterPro"/>
</dbReference>
<comment type="caution">
    <text evidence="14">The sequence shown here is derived from an EMBL/GenBank/DDBJ whole genome shotgun (WGS) entry which is preliminary data.</text>
</comment>
<protein>
    <recommendedName>
        <fullName evidence="13">Zn(2)-C6 fungal-type domain-containing protein</fullName>
    </recommendedName>
</protein>
<gene>
    <name evidence="14" type="ORF">OHC33_011025</name>
</gene>
<feature type="binding site" description="axial binding residue" evidence="10">
    <location>
        <position position="441"/>
    </location>
    <ligand>
        <name>heme</name>
        <dbReference type="ChEBI" id="CHEBI:30413"/>
    </ligand>
    <ligandPart>
        <name>Fe</name>
        <dbReference type="ChEBI" id="CHEBI:18248"/>
    </ligandPart>
</feature>
<accession>A0AAN8E7L6</accession>
<dbReference type="AlphaFoldDB" id="A0AAN8E7L6"/>
<evidence type="ECO:0000313" key="14">
    <source>
        <dbReference type="EMBL" id="KAK5947984.1"/>
    </source>
</evidence>
<proteinExistence type="inferred from homology"/>
<evidence type="ECO:0000256" key="10">
    <source>
        <dbReference type="PIRSR" id="PIRSR602401-1"/>
    </source>
</evidence>
<evidence type="ECO:0000256" key="3">
    <source>
        <dbReference type="ARBA" id="ARBA00022723"/>
    </source>
</evidence>
<dbReference type="SUPFAM" id="SSF57701">
    <property type="entry name" value="Zn2/Cys6 DNA-binding domain"/>
    <property type="match status" value="1"/>
</dbReference>
<dbReference type="InterPro" id="IPR036864">
    <property type="entry name" value="Zn2-C6_fun-type_DNA-bd_sf"/>
</dbReference>
<keyword evidence="7" id="KW-0238">DNA-binding</keyword>
<comment type="similarity">
    <text evidence="2">Belongs to the cytochrome P450 family.</text>
</comment>
<evidence type="ECO:0000256" key="5">
    <source>
        <dbReference type="ARBA" id="ARBA00023004"/>
    </source>
</evidence>
<dbReference type="GO" id="GO:0000981">
    <property type="term" value="F:DNA-binding transcription factor activity, RNA polymerase II-specific"/>
    <property type="evidence" value="ECO:0007669"/>
    <property type="project" value="InterPro"/>
</dbReference>
<evidence type="ECO:0000313" key="15">
    <source>
        <dbReference type="Proteomes" id="UP001316803"/>
    </source>
</evidence>
<evidence type="ECO:0000256" key="8">
    <source>
        <dbReference type="ARBA" id="ARBA00023163"/>
    </source>
</evidence>
<evidence type="ECO:0000256" key="2">
    <source>
        <dbReference type="ARBA" id="ARBA00010617"/>
    </source>
</evidence>
<dbReference type="SMART" id="SM00066">
    <property type="entry name" value="GAL4"/>
    <property type="match status" value="1"/>
</dbReference>
<dbReference type="Proteomes" id="UP001316803">
    <property type="component" value="Unassembled WGS sequence"/>
</dbReference>
<keyword evidence="9" id="KW-0539">Nucleus</keyword>
<dbReference type="GO" id="GO:0016705">
    <property type="term" value="F:oxidoreductase activity, acting on paired donors, with incorporation or reduction of molecular oxygen"/>
    <property type="evidence" value="ECO:0007669"/>
    <property type="project" value="InterPro"/>
</dbReference>
<dbReference type="EMBL" id="JAKLMC020000057">
    <property type="protein sequence ID" value="KAK5947984.1"/>
    <property type="molecule type" value="Genomic_DNA"/>
</dbReference>
<keyword evidence="12" id="KW-1133">Transmembrane helix</keyword>
<dbReference type="PANTHER" id="PTHR24305">
    <property type="entry name" value="CYTOCHROME P450"/>
    <property type="match status" value="1"/>
</dbReference>
<dbReference type="PRINTS" id="PR00385">
    <property type="entry name" value="P450"/>
</dbReference>
<dbReference type="InterPro" id="IPR017972">
    <property type="entry name" value="Cyt_P450_CS"/>
</dbReference>
<name>A0AAN8E7L6_9EURO</name>
<dbReference type="InterPro" id="IPR036396">
    <property type="entry name" value="Cyt_P450_sf"/>
</dbReference>
<dbReference type="GO" id="GO:0008270">
    <property type="term" value="F:zinc ion binding"/>
    <property type="evidence" value="ECO:0007669"/>
    <property type="project" value="InterPro"/>
</dbReference>
<dbReference type="PANTHER" id="PTHR24305:SF166">
    <property type="entry name" value="CYTOCHROME P450 12A4, MITOCHONDRIAL-RELATED"/>
    <property type="match status" value="1"/>
</dbReference>
<keyword evidence="12" id="KW-0472">Membrane</keyword>
<evidence type="ECO:0000259" key="13">
    <source>
        <dbReference type="PROSITE" id="PS50048"/>
    </source>
</evidence>
<keyword evidence="12" id="KW-0812">Transmembrane</keyword>
<evidence type="ECO:0000256" key="9">
    <source>
        <dbReference type="ARBA" id="ARBA00023242"/>
    </source>
</evidence>
<dbReference type="Pfam" id="PF00172">
    <property type="entry name" value="Zn_clus"/>
    <property type="match status" value="1"/>
</dbReference>
<keyword evidence="8" id="KW-0804">Transcription</keyword>
<dbReference type="Gene3D" id="4.10.240.10">
    <property type="entry name" value="Zn(2)-C6 fungal-type DNA-binding domain"/>
    <property type="match status" value="1"/>
</dbReference>
<evidence type="ECO:0000256" key="4">
    <source>
        <dbReference type="ARBA" id="ARBA00023002"/>
    </source>
</evidence>
<evidence type="ECO:0000256" key="11">
    <source>
        <dbReference type="SAM" id="Coils"/>
    </source>
</evidence>
<dbReference type="SUPFAM" id="SSF48264">
    <property type="entry name" value="Cytochrome P450"/>
    <property type="match status" value="1"/>
</dbReference>
<keyword evidence="4" id="KW-0560">Oxidoreductase</keyword>
<dbReference type="GO" id="GO:0004497">
    <property type="term" value="F:monooxygenase activity"/>
    <property type="evidence" value="ECO:0007669"/>
    <property type="project" value="InterPro"/>
</dbReference>
<dbReference type="GO" id="GO:0005506">
    <property type="term" value="F:iron ion binding"/>
    <property type="evidence" value="ECO:0007669"/>
    <property type="project" value="InterPro"/>
</dbReference>
<evidence type="ECO:0000256" key="7">
    <source>
        <dbReference type="ARBA" id="ARBA00023125"/>
    </source>
</evidence>
<sequence length="970" mass="107892">MSLDTSSALIVVGLSLLAIGLWIVIARLFLSPLSRLPGPFLAKISSYYVILIDAAGNRTRTIHGLHQRYGTVVRIGPKEVSFTSPSVVKEIYSQGTPYMKAPWYESMSLPPAGIFSLRDRKEHAARRRMLSHAFSQAALNDAEPTIGVLVLKLIERLEKADGQAVDMLQLFRRLSLDIVGQLFLGQSFEALDSEEPPKFLEWMDNMFISLGIQYAFPAVYRLIELLPVQQVQDMIAGPTRIAEYGKKAYFDYIAEHGRQSKRRDLLTKIIGANAEGGKDDEQAVLSDRATYLEVGNLIFAGTDTTSTTLTYLFWELAKHPEWQDRLRKELKARTSDAIPRYVDLADLPVLDAVVNESLRLHPAAPGSLLRSTPAGGRTIDGHFMPEGTVVSMQCYTTQRDPDAFPEPETWNPDRWLGPRKDADAERAKALFMPFSKGPRACLGQNLAMMELKVTTASLLLHSRISVAPGTTDGGMEMMDHFLALPIAACQTCKLRRIKCDGGKPTCERCAKSRRICIESTPFPQAPLQIHLENQYASGKIKRPRGPRSNLTSRPSSDLHTRALAYYQQYHLQPDGEGLPAGLSCCVHAWKSSGRSSELVDLALSAMALAVWFRAQQDSTAPAEACSVYDRLIPLVKQRLSDLSTLQQRDVDATLLAIFLMGRYEGVMHGWSSNAQHACPLWQGWSHHDGVMALLKFWYDNLSHEPATAIIKHTRRGSVRSSLLRTRPLQSWLINGERFGEQGLDLEDDLIRVRTVSLRCTLAKLSTNERSAEQAEKIDLEAQELDKALQDWADKALSGYHIHSVVAPDTLPSKHLYSTTVYSYDTLASAARCAQYFATRMILISTRTQAREKVLAATRDAGIGGLLCDRPQMENKVALKAMANSLASTLPFCLGLFEAAQVPGCRPALRSNDSIRPWHAGLLVWPLTIASSLRSVDDKQLTWFRTELTELGRMTADGFVQDTQAAQLLKM</sequence>
<reference evidence="14 15" key="1">
    <citation type="submission" date="2022-12" db="EMBL/GenBank/DDBJ databases">
        <title>Genomic features and morphological characterization of a novel Knufia sp. strain isolated from spacecraft assembly facility.</title>
        <authorList>
            <person name="Teixeira M."/>
            <person name="Chander A.M."/>
            <person name="Stajich J.E."/>
            <person name="Venkateswaran K."/>
        </authorList>
    </citation>
    <scope>NUCLEOTIDE SEQUENCE [LARGE SCALE GENOMIC DNA]</scope>
    <source>
        <strain evidence="14 15">FJI-L2-BK-P2</strain>
    </source>
</reference>